<evidence type="ECO:0000256" key="3">
    <source>
        <dbReference type="ARBA" id="ARBA00022840"/>
    </source>
</evidence>
<dbReference type="EMBL" id="VBOZ01000010">
    <property type="protein sequence ID" value="TMQ66032.1"/>
    <property type="molecule type" value="Genomic_DNA"/>
</dbReference>
<dbReference type="InterPro" id="IPR025158">
    <property type="entry name" value="Mg_chelat-rel_C"/>
</dbReference>
<dbReference type="InterPro" id="IPR027417">
    <property type="entry name" value="P-loop_NTPase"/>
</dbReference>
<comment type="caution">
    <text evidence="6">The sequence shown here is derived from an EMBL/GenBank/DDBJ whole genome shotgun (WGS) entry which is preliminary data.</text>
</comment>
<evidence type="ECO:0000256" key="1">
    <source>
        <dbReference type="ARBA" id="ARBA00006354"/>
    </source>
</evidence>
<dbReference type="InterPro" id="IPR001208">
    <property type="entry name" value="MCM_dom"/>
</dbReference>
<organism evidence="6 7">
    <name type="scientific">Eiseniibacteriota bacterium</name>
    <dbReference type="NCBI Taxonomy" id="2212470"/>
    <lineage>
        <taxon>Bacteria</taxon>
        <taxon>Candidatus Eiseniibacteriota</taxon>
    </lineage>
</organism>
<dbReference type="Gene3D" id="3.30.230.10">
    <property type="match status" value="1"/>
</dbReference>
<comment type="similarity">
    <text evidence="1">Belongs to the Mg-chelatase subunits D/I family. ComM subfamily.</text>
</comment>
<dbReference type="InterPro" id="IPR000523">
    <property type="entry name" value="Mg_chelatse_chII-like_cat_dom"/>
</dbReference>
<dbReference type="Gene3D" id="3.40.50.300">
    <property type="entry name" value="P-loop containing nucleotide triphosphate hydrolases"/>
    <property type="match status" value="1"/>
</dbReference>
<dbReference type="GO" id="GO:0005524">
    <property type="term" value="F:ATP binding"/>
    <property type="evidence" value="ECO:0007669"/>
    <property type="project" value="UniProtKB-KW"/>
</dbReference>
<dbReference type="InterPro" id="IPR020568">
    <property type="entry name" value="Ribosomal_Su5_D2-typ_SF"/>
</dbReference>
<dbReference type="GO" id="GO:0003677">
    <property type="term" value="F:DNA binding"/>
    <property type="evidence" value="ECO:0007669"/>
    <property type="project" value="InterPro"/>
</dbReference>
<dbReference type="SMART" id="SM00382">
    <property type="entry name" value="AAA"/>
    <property type="match status" value="1"/>
</dbReference>
<dbReference type="Pfam" id="PF13335">
    <property type="entry name" value="Mg_chelatase_C"/>
    <property type="match status" value="1"/>
</dbReference>
<dbReference type="SUPFAM" id="SSF54211">
    <property type="entry name" value="Ribosomal protein S5 domain 2-like"/>
    <property type="match status" value="1"/>
</dbReference>
<dbReference type="InterPro" id="IPR003593">
    <property type="entry name" value="AAA+_ATPase"/>
</dbReference>
<dbReference type="Pfam" id="PF01078">
    <property type="entry name" value="Mg_chelatase"/>
    <property type="match status" value="1"/>
</dbReference>
<dbReference type="CDD" id="cd00009">
    <property type="entry name" value="AAA"/>
    <property type="match status" value="1"/>
</dbReference>
<reference evidence="6 7" key="1">
    <citation type="journal article" date="2019" name="Nat. Microbiol.">
        <title>Mediterranean grassland soil C-N compound turnover is dependent on rainfall and depth, and is mediated by genomically divergent microorganisms.</title>
        <authorList>
            <person name="Diamond S."/>
            <person name="Andeer P.F."/>
            <person name="Li Z."/>
            <person name="Crits-Christoph A."/>
            <person name="Burstein D."/>
            <person name="Anantharaman K."/>
            <person name="Lane K.R."/>
            <person name="Thomas B.C."/>
            <person name="Pan C."/>
            <person name="Northen T.R."/>
            <person name="Banfield J.F."/>
        </authorList>
    </citation>
    <scope>NUCLEOTIDE SEQUENCE [LARGE SCALE GENOMIC DNA]</scope>
    <source>
        <strain evidence="6">WS_9</strain>
    </source>
</reference>
<protein>
    <submittedName>
        <fullName evidence="6">ATP-binding protein</fullName>
    </submittedName>
</protein>
<dbReference type="Proteomes" id="UP000317691">
    <property type="component" value="Unassembled WGS sequence"/>
</dbReference>
<sequence>MLARVWSCATVGIEGHFVEVEADLGVGLPTFTIVGLPDAAVRESRERVLAAVRNCGFEFPTRKITINLAPAHVRKEGARFDLPIAVALLLASGQIPRGRPVEEGIFVGELALDGTLRGVRGILAVMAAARREGRGPVWVPIDNAAEARALPDVPIEPIESLAALRGDETMGGGLRPRRAARHAGDRPASAHSAEVAAVSSDAPPPDLGEVRGQGLARRALEIAAAGGHNLLLVGPPGAGKTMLARRLPGILPPLAADHAVEVTTIHSVAGRLPPGAGLIRLPPFRAPHHTISPAGLIGGGRGPYPGEASLAHRGVLFLDELPEFARNSLEALRQPIEEGVVTVTRVGGSVTFPSAFSLVAAMNPCPCGFRGDPRRACRCAPDAVARYWSKVSGPMLDRIDLILEVPAVPMDDLFALELAERSEAVRGRVVRARAAAVLRTPFEGRNASLTASELGRVAPLDAGTRLLLRHAAETLRVTARGVIRVRRVARTIADLAGSQAVRPEHVAEALQYRMPAGVLQGGG</sequence>
<evidence type="ECO:0000313" key="7">
    <source>
        <dbReference type="Proteomes" id="UP000317691"/>
    </source>
</evidence>
<evidence type="ECO:0000259" key="5">
    <source>
        <dbReference type="SMART" id="SM00382"/>
    </source>
</evidence>
<dbReference type="InterPro" id="IPR014721">
    <property type="entry name" value="Ribsml_uS5_D2-typ_fold_subgr"/>
</dbReference>
<dbReference type="PRINTS" id="PR01657">
    <property type="entry name" value="MCMFAMILY"/>
</dbReference>
<keyword evidence="3 6" id="KW-0067">ATP-binding</keyword>
<gene>
    <name evidence="6" type="ORF">E6K79_04010</name>
</gene>
<dbReference type="InterPro" id="IPR004482">
    <property type="entry name" value="Mg_chelat-rel"/>
</dbReference>
<accession>A0A538TQX9</accession>
<keyword evidence="2" id="KW-0547">Nucleotide-binding</keyword>
<dbReference type="PANTHER" id="PTHR32039:SF7">
    <property type="entry name" value="COMPETENCE PROTEIN COMM"/>
    <property type="match status" value="1"/>
</dbReference>
<dbReference type="Pfam" id="PF13541">
    <property type="entry name" value="ChlI"/>
    <property type="match status" value="1"/>
</dbReference>
<dbReference type="SUPFAM" id="SSF52540">
    <property type="entry name" value="P-loop containing nucleoside triphosphate hydrolases"/>
    <property type="match status" value="1"/>
</dbReference>
<evidence type="ECO:0000256" key="2">
    <source>
        <dbReference type="ARBA" id="ARBA00022741"/>
    </source>
</evidence>
<proteinExistence type="inferred from homology"/>
<evidence type="ECO:0000313" key="6">
    <source>
        <dbReference type="EMBL" id="TMQ66032.1"/>
    </source>
</evidence>
<feature type="compositionally biased region" description="Low complexity" evidence="4">
    <location>
        <begin position="187"/>
        <end position="201"/>
    </location>
</feature>
<dbReference type="PANTHER" id="PTHR32039">
    <property type="entry name" value="MAGNESIUM-CHELATASE SUBUNIT CHLI"/>
    <property type="match status" value="1"/>
</dbReference>
<dbReference type="NCBIfam" id="TIGR00368">
    <property type="entry name" value="YifB family Mg chelatase-like AAA ATPase"/>
    <property type="match status" value="1"/>
</dbReference>
<dbReference type="AlphaFoldDB" id="A0A538TQX9"/>
<name>A0A538TQX9_UNCEI</name>
<feature type="region of interest" description="Disordered" evidence="4">
    <location>
        <begin position="167"/>
        <end position="210"/>
    </location>
</feature>
<evidence type="ECO:0000256" key="4">
    <source>
        <dbReference type="SAM" id="MobiDB-lite"/>
    </source>
</evidence>
<feature type="domain" description="AAA+ ATPase" evidence="5">
    <location>
        <begin position="226"/>
        <end position="409"/>
    </location>
</feature>
<dbReference type="InterPro" id="IPR045006">
    <property type="entry name" value="CHLI-like"/>
</dbReference>